<dbReference type="AlphaFoldDB" id="A0A7I4YF69"/>
<dbReference type="OrthoDB" id="5775635at2759"/>
<feature type="coiled-coil region" evidence="1">
    <location>
        <begin position="348"/>
        <end position="375"/>
    </location>
</feature>
<protein>
    <submittedName>
        <fullName evidence="4">BRCT domain-containing protein</fullName>
    </submittedName>
</protein>
<evidence type="ECO:0000313" key="4">
    <source>
        <dbReference type="WBParaSite" id="HCON_00082620-00001"/>
    </source>
</evidence>
<dbReference type="WBParaSite" id="HCON_00082620-00001">
    <property type="protein sequence ID" value="HCON_00082620-00001"/>
    <property type="gene ID" value="HCON_00082620"/>
</dbReference>
<accession>A0A7I4YF69</accession>
<keyword evidence="3" id="KW-1185">Reference proteome</keyword>
<sequence length="774" mass="87327">MTSRFSSRGWEGSKSQKRKRGLQPDVPRLLRSPCNKSARPGTYTVFLCGFNDREKRELQKHCAEGIIIKELLSTSVTHVIVKPPTRRDRGYLYSALYYAVVSGAWLLRPSWILSSKNGIGPESEHEISSEDDSLHPTKFEEILSLYHSIRSSSIVKCNGIFSDEVFRRVFVLTGRTNEGKLKKAALRSLINAGGGQLVTDDVWRVVREKPCKAAGLISMIVIGNGEGLNSHDINLSFVKQLLTQCVPILYEEMLSQILFNQVVPNLEIMMTHAIYYWCNEHPQKLKLSNEDIECIREIQRQSGGDDNQNITDDSVQPEKTEGTSHESTSSATTDERYLQQEPMSGDWMACDENLLNEMEEEIKENEQKGNHVAELSAAVEEEQRSVVIIDAEERSSQTEVEDDCGLFEMVDLKLLASEELAAMECSWSDGMAKLSHLVPKALARSGVESASIPDNLKQFFDAILDELGHNIPTSFIHDFICFQVVNSLQNSLHPSLLPTPDLLSRLFCEIAKPEYGQQFDAANSAYRLLMYFLYQFPPCNSEGRFYWLQVLTADSSSESEPSTSTGRRGSVLKGSDLISRVAEFRKMVVDTFTEDGVNHNLMELLVSVLEVDLFNMEGCDGLDTSKDDTEECDIPNRLSLSARNEQMLEQTQNSSILDNVPLSYLVFYDPLERRKRGLDRTAIETCFAIVDKALSTTSIISSSLCWRLLAVCLEGLQFCLAETVKLFKREQISIDLQMDIERLGRYLIKRGLSLEEIRQHIRVGWIHNTIAAMS</sequence>
<feature type="region of interest" description="Disordered" evidence="2">
    <location>
        <begin position="1"/>
        <end position="34"/>
    </location>
</feature>
<keyword evidence="1" id="KW-0175">Coiled coil</keyword>
<dbReference type="Proteomes" id="UP000025227">
    <property type="component" value="Unplaced"/>
</dbReference>
<dbReference type="CDD" id="cd00027">
    <property type="entry name" value="BRCT"/>
    <property type="match status" value="1"/>
</dbReference>
<evidence type="ECO:0000313" key="3">
    <source>
        <dbReference type="Proteomes" id="UP000025227"/>
    </source>
</evidence>
<evidence type="ECO:0000256" key="2">
    <source>
        <dbReference type="SAM" id="MobiDB-lite"/>
    </source>
</evidence>
<dbReference type="InterPro" id="IPR036420">
    <property type="entry name" value="BRCT_dom_sf"/>
</dbReference>
<feature type="compositionally biased region" description="Polar residues" evidence="2">
    <location>
        <begin position="300"/>
        <end position="314"/>
    </location>
</feature>
<dbReference type="OMA" id="LYQFPPC"/>
<dbReference type="SUPFAM" id="SSF52113">
    <property type="entry name" value="BRCT domain"/>
    <property type="match status" value="1"/>
</dbReference>
<name>A0A7I4YF69_HAECO</name>
<organism evidence="3 4">
    <name type="scientific">Haemonchus contortus</name>
    <name type="common">Barber pole worm</name>
    <dbReference type="NCBI Taxonomy" id="6289"/>
    <lineage>
        <taxon>Eukaryota</taxon>
        <taxon>Metazoa</taxon>
        <taxon>Ecdysozoa</taxon>
        <taxon>Nematoda</taxon>
        <taxon>Chromadorea</taxon>
        <taxon>Rhabditida</taxon>
        <taxon>Rhabditina</taxon>
        <taxon>Rhabditomorpha</taxon>
        <taxon>Strongyloidea</taxon>
        <taxon>Trichostrongylidae</taxon>
        <taxon>Haemonchus</taxon>
    </lineage>
</organism>
<feature type="region of interest" description="Disordered" evidence="2">
    <location>
        <begin position="299"/>
        <end position="343"/>
    </location>
</feature>
<evidence type="ECO:0000256" key="1">
    <source>
        <dbReference type="SAM" id="Coils"/>
    </source>
</evidence>
<proteinExistence type="predicted"/>
<reference evidence="4" key="1">
    <citation type="submission" date="2020-12" db="UniProtKB">
        <authorList>
            <consortium name="WormBaseParasite"/>
        </authorList>
    </citation>
    <scope>IDENTIFICATION</scope>
    <source>
        <strain evidence="4">MHco3</strain>
    </source>
</reference>
<dbReference type="Gene3D" id="3.40.50.10190">
    <property type="entry name" value="BRCT domain"/>
    <property type="match status" value="1"/>
</dbReference>